<dbReference type="EMBL" id="PZQS01000003">
    <property type="protein sequence ID" value="PVD33603.1"/>
    <property type="molecule type" value="Genomic_DNA"/>
</dbReference>
<sequence length="114" mass="12310">MFLSACSAAAAGTFGRALIPMLRSISSASVEVDEQGTLFAGYACVELAGAALFNIAVGKLYNTVAPIWNGIIFVIFAAVLCIVLLLLVFLAYRTKKEHGVIVTERKTYRTFENE</sequence>
<reference evidence="2 3" key="1">
    <citation type="submission" date="2018-04" db="EMBL/GenBank/DDBJ databases">
        <title>The genome of golden apple snail Pomacea canaliculata provides insight into stress tolerance and invasive adaptation.</title>
        <authorList>
            <person name="Liu C."/>
            <person name="Liu B."/>
            <person name="Ren Y."/>
            <person name="Zhang Y."/>
            <person name="Wang H."/>
            <person name="Li S."/>
            <person name="Jiang F."/>
            <person name="Yin L."/>
            <person name="Zhang G."/>
            <person name="Qian W."/>
            <person name="Fan W."/>
        </authorList>
    </citation>
    <scope>NUCLEOTIDE SEQUENCE [LARGE SCALE GENOMIC DNA]</scope>
    <source>
        <strain evidence="2">SZHN2017</strain>
        <tissue evidence="2">Muscle</tissue>
    </source>
</reference>
<dbReference type="SUPFAM" id="SSF103473">
    <property type="entry name" value="MFS general substrate transporter"/>
    <property type="match status" value="1"/>
</dbReference>
<dbReference type="AlphaFoldDB" id="A0A2T7PJK2"/>
<keyword evidence="1" id="KW-0472">Membrane</keyword>
<keyword evidence="1" id="KW-1133">Transmembrane helix</keyword>
<protein>
    <recommendedName>
        <fullName evidence="4">Major facilitator superfamily (MFS) profile domain-containing protein</fullName>
    </recommendedName>
</protein>
<keyword evidence="1" id="KW-0812">Transmembrane</keyword>
<dbReference type="InterPro" id="IPR036259">
    <property type="entry name" value="MFS_trans_sf"/>
</dbReference>
<keyword evidence="3" id="KW-1185">Reference proteome</keyword>
<gene>
    <name evidence="2" type="ORF">C0Q70_04860</name>
</gene>
<proteinExistence type="predicted"/>
<evidence type="ECO:0000313" key="2">
    <source>
        <dbReference type="EMBL" id="PVD33603.1"/>
    </source>
</evidence>
<dbReference type="OrthoDB" id="419734at2759"/>
<feature type="transmembrane region" description="Helical" evidence="1">
    <location>
        <begin position="70"/>
        <end position="92"/>
    </location>
</feature>
<comment type="caution">
    <text evidence="2">The sequence shown here is derived from an EMBL/GenBank/DDBJ whole genome shotgun (WGS) entry which is preliminary data.</text>
</comment>
<evidence type="ECO:0000256" key="1">
    <source>
        <dbReference type="SAM" id="Phobius"/>
    </source>
</evidence>
<dbReference type="Proteomes" id="UP000245119">
    <property type="component" value="Linkage Group LG3"/>
</dbReference>
<evidence type="ECO:0008006" key="4">
    <source>
        <dbReference type="Google" id="ProtNLM"/>
    </source>
</evidence>
<evidence type="ECO:0000313" key="3">
    <source>
        <dbReference type="Proteomes" id="UP000245119"/>
    </source>
</evidence>
<name>A0A2T7PJK2_POMCA</name>
<organism evidence="2 3">
    <name type="scientific">Pomacea canaliculata</name>
    <name type="common">Golden apple snail</name>
    <dbReference type="NCBI Taxonomy" id="400727"/>
    <lineage>
        <taxon>Eukaryota</taxon>
        <taxon>Metazoa</taxon>
        <taxon>Spiralia</taxon>
        <taxon>Lophotrochozoa</taxon>
        <taxon>Mollusca</taxon>
        <taxon>Gastropoda</taxon>
        <taxon>Caenogastropoda</taxon>
        <taxon>Architaenioglossa</taxon>
        <taxon>Ampullarioidea</taxon>
        <taxon>Ampullariidae</taxon>
        <taxon>Pomacea</taxon>
    </lineage>
</organism>
<feature type="transmembrane region" description="Helical" evidence="1">
    <location>
        <begin position="39"/>
        <end position="58"/>
    </location>
</feature>
<accession>A0A2T7PJK2</accession>